<name>A0A7W4IF26_9PROT</name>
<evidence type="ECO:0000256" key="2">
    <source>
        <dbReference type="ARBA" id="ARBA00005709"/>
    </source>
</evidence>
<dbReference type="Pfam" id="PF00700">
    <property type="entry name" value="Flagellin_C"/>
    <property type="match status" value="1"/>
</dbReference>
<gene>
    <name evidence="5" type="ORF">HLH48_16150</name>
</gene>
<evidence type="ECO:0000313" key="5">
    <source>
        <dbReference type="EMBL" id="MBB2161676.1"/>
    </source>
</evidence>
<evidence type="ECO:0000259" key="4">
    <source>
        <dbReference type="Pfam" id="PF00700"/>
    </source>
</evidence>
<evidence type="ECO:0000256" key="1">
    <source>
        <dbReference type="ARBA" id="ARBA00004365"/>
    </source>
</evidence>
<keyword evidence="3" id="KW-0975">Bacterial flagellum</keyword>
<proteinExistence type="inferred from homology"/>
<evidence type="ECO:0000256" key="3">
    <source>
        <dbReference type="ARBA" id="ARBA00023143"/>
    </source>
</evidence>
<organism evidence="5 6">
    <name type="scientific">Gluconacetobacter sacchari</name>
    <dbReference type="NCBI Taxonomy" id="92759"/>
    <lineage>
        <taxon>Bacteria</taxon>
        <taxon>Pseudomonadati</taxon>
        <taxon>Pseudomonadota</taxon>
        <taxon>Alphaproteobacteria</taxon>
        <taxon>Acetobacterales</taxon>
        <taxon>Acetobacteraceae</taxon>
        <taxon>Gluconacetobacter</taxon>
    </lineage>
</organism>
<comment type="caution">
    <text evidence="5">The sequence shown here is derived from an EMBL/GenBank/DDBJ whole genome shotgun (WGS) entry which is preliminary data.</text>
</comment>
<protein>
    <submittedName>
        <fullName evidence="5">Flagellin</fullName>
    </submittedName>
</protein>
<dbReference type="InterPro" id="IPR001492">
    <property type="entry name" value="Flagellin"/>
</dbReference>
<comment type="similarity">
    <text evidence="2">Belongs to the bacterial flagellin family.</text>
</comment>
<dbReference type="GO" id="GO:0005198">
    <property type="term" value="F:structural molecule activity"/>
    <property type="evidence" value="ECO:0007669"/>
    <property type="project" value="InterPro"/>
</dbReference>
<dbReference type="PANTHER" id="PTHR42792:SF2">
    <property type="entry name" value="FLAGELLIN"/>
    <property type="match status" value="1"/>
</dbReference>
<dbReference type="EMBL" id="JABEQJ010000023">
    <property type="protein sequence ID" value="MBB2161676.1"/>
    <property type="molecule type" value="Genomic_DNA"/>
</dbReference>
<reference evidence="5 6" key="1">
    <citation type="submission" date="2020-04" db="EMBL/GenBank/DDBJ databases">
        <title>Description of novel Gluconacetobacter.</title>
        <authorList>
            <person name="Sombolestani A."/>
        </authorList>
    </citation>
    <scope>NUCLEOTIDE SEQUENCE [LARGE SCALE GENOMIC DNA]</scope>
    <source>
        <strain evidence="5 6">LMG 19747</strain>
    </source>
</reference>
<feature type="domain" description="Flagellin C-terminal" evidence="4">
    <location>
        <begin position="179"/>
        <end position="263"/>
    </location>
</feature>
<dbReference type="AlphaFoldDB" id="A0A7W4IF26"/>
<sequence>MDRAVRTWAASIMIDMKSEPAVRHRYCLESGAFSYAVGSLTAGNSTGDATTSIAGASVIQVAGKNYEFTTDTGTVTGGTPKDGNTAIQVTSGANSSAMLTALATQLGSGYSVSADGTSLVYAGSAKPDVSMSTVTKEAIGAFTSVTPSGGAVSAFATGAGQAADQLAVGFKGGVTTAVSAIQAAITNMSSVAQTVGNYSNQITGLTTYTSHITDALTNGVGALTDADMAAASAKLTSLQTKQQLAIKAFTIANGQSQNILSLFQ</sequence>
<dbReference type="InterPro" id="IPR046358">
    <property type="entry name" value="Flagellin_C"/>
</dbReference>
<comment type="subcellular location">
    <subcellularLocation>
        <location evidence="1">Bacterial flagellum</location>
    </subcellularLocation>
</comment>
<evidence type="ECO:0000313" key="6">
    <source>
        <dbReference type="Proteomes" id="UP000589085"/>
    </source>
</evidence>
<dbReference type="GO" id="GO:0009288">
    <property type="term" value="C:bacterial-type flagellum"/>
    <property type="evidence" value="ECO:0007669"/>
    <property type="project" value="UniProtKB-SubCell"/>
</dbReference>
<accession>A0A7W4IF26</accession>
<dbReference type="SUPFAM" id="SSF64518">
    <property type="entry name" value="Phase 1 flagellin"/>
    <property type="match status" value="1"/>
</dbReference>
<dbReference type="Proteomes" id="UP000589085">
    <property type="component" value="Unassembled WGS sequence"/>
</dbReference>
<dbReference type="Gene3D" id="1.20.1330.10">
    <property type="entry name" value="f41 fragment of flagellin, N-terminal domain"/>
    <property type="match status" value="1"/>
</dbReference>
<dbReference type="PANTHER" id="PTHR42792">
    <property type="entry name" value="FLAGELLIN"/>
    <property type="match status" value="1"/>
</dbReference>
<keyword evidence="5" id="KW-0969">Cilium</keyword>
<keyword evidence="5" id="KW-0282">Flagellum</keyword>
<keyword evidence="5" id="KW-0966">Cell projection</keyword>